<keyword evidence="6 7" id="KW-0472">Membrane</keyword>
<accession>A0A7Y3XBH3</accession>
<keyword evidence="4 7" id="KW-0812">Transmembrane</keyword>
<dbReference type="AlphaFoldDB" id="A0A7Y3XBH3"/>
<dbReference type="EMBL" id="JABFHI010000004">
    <property type="protein sequence ID" value="NOG32220.1"/>
    <property type="molecule type" value="Genomic_DNA"/>
</dbReference>
<feature type="transmembrane region" description="Helical" evidence="7">
    <location>
        <begin position="172"/>
        <end position="192"/>
    </location>
</feature>
<dbReference type="SUPFAM" id="SSF48317">
    <property type="entry name" value="Acid phosphatase/Vanadium-dependent haloperoxidase"/>
    <property type="match status" value="1"/>
</dbReference>
<feature type="transmembrane region" description="Helical" evidence="7">
    <location>
        <begin position="410"/>
        <end position="428"/>
    </location>
</feature>
<comment type="caution">
    <text evidence="9">The sequence shown here is derived from an EMBL/GenBank/DDBJ whole genome shotgun (WGS) entry which is preliminary data.</text>
</comment>
<gene>
    <name evidence="9" type="ORF">HLB35_11445</name>
</gene>
<feature type="transmembrane region" description="Helical" evidence="7">
    <location>
        <begin position="12"/>
        <end position="34"/>
    </location>
</feature>
<dbReference type="Proteomes" id="UP000588806">
    <property type="component" value="Unassembled WGS sequence"/>
</dbReference>
<feature type="transmembrane region" description="Helical" evidence="7">
    <location>
        <begin position="356"/>
        <end position="376"/>
    </location>
</feature>
<evidence type="ECO:0000256" key="2">
    <source>
        <dbReference type="ARBA" id="ARBA00010792"/>
    </source>
</evidence>
<evidence type="ECO:0000256" key="6">
    <source>
        <dbReference type="ARBA" id="ARBA00023136"/>
    </source>
</evidence>
<proteinExistence type="inferred from homology"/>
<evidence type="ECO:0000256" key="4">
    <source>
        <dbReference type="ARBA" id="ARBA00022692"/>
    </source>
</evidence>
<feature type="transmembrane region" description="Helical" evidence="7">
    <location>
        <begin position="440"/>
        <end position="460"/>
    </location>
</feature>
<evidence type="ECO:0000259" key="8">
    <source>
        <dbReference type="SMART" id="SM00014"/>
    </source>
</evidence>
<evidence type="ECO:0000313" key="10">
    <source>
        <dbReference type="Proteomes" id="UP000588806"/>
    </source>
</evidence>
<evidence type="ECO:0000313" key="9">
    <source>
        <dbReference type="EMBL" id="NOG32220.1"/>
    </source>
</evidence>
<feature type="transmembrane region" description="Helical" evidence="7">
    <location>
        <begin position="383"/>
        <end position="404"/>
    </location>
</feature>
<keyword evidence="10" id="KW-1185">Reference proteome</keyword>
<evidence type="ECO:0000256" key="3">
    <source>
        <dbReference type="ARBA" id="ARBA00022475"/>
    </source>
</evidence>
<dbReference type="InterPro" id="IPR036938">
    <property type="entry name" value="PAP2/HPO_sf"/>
</dbReference>
<reference evidence="9 10" key="1">
    <citation type="submission" date="2020-05" db="EMBL/GenBank/DDBJ databases">
        <authorList>
            <person name="Ruan W."/>
            <person name="Jeon C.O."/>
            <person name="Chun B.H."/>
        </authorList>
    </citation>
    <scope>NUCLEOTIDE SEQUENCE [LARGE SCALE GENOMIC DNA]</scope>
    <source>
        <strain evidence="9 10">TBZ9</strain>
    </source>
</reference>
<keyword evidence="5 7" id="KW-1133">Transmembrane helix</keyword>
<evidence type="ECO:0000256" key="7">
    <source>
        <dbReference type="SAM" id="Phobius"/>
    </source>
</evidence>
<keyword evidence="3" id="KW-1003">Cell membrane</keyword>
<dbReference type="SMART" id="SM00014">
    <property type="entry name" value="acidPPc"/>
    <property type="match status" value="1"/>
</dbReference>
<feature type="transmembrane region" description="Helical" evidence="7">
    <location>
        <begin position="232"/>
        <end position="253"/>
    </location>
</feature>
<comment type="subcellular location">
    <subcellularLocation>
        <location evidence="1">Cell membrane</location>
        <topology evidence="1">Multi-pass membrane protein</topology>
    </subcellularLocation>
</comment>
<dbReference type="InterPro" id="IPR032818">
    <property type="entry name" value="DedA-like"/>
</dbReference>
<name>A0A7Y3XBH3_9GAMM</name>
<feature type="transmembrane region" description="Helical" evidence="7">
    <location>
        <begin position="54"/>
        <end position="77"/>
    </location>
</feature>
<dbReference type="PANTHER" id="PTHR30353:SF15">
    <property type="entry name" value="INNER MEMBRANE PROTEIN YABI"/>
    <property type="match status" value="1"/>
</dbReference>
<feature type="transmembrane region" description="Helical" evidence="7">
    <location>
        <begin position="292"/>
        <end position="308"/>
    </location>
</feature>
<feature type="transmembrane region" description="Helical" evidence="7">
    <location>
        <begin position="136"/>
        <end position="160"/>
    </location>
</feature>
<dbReference type="CDD" id="cd03392">
    <property type="entry name" value="PAP2_like_2"/>
    <property type="match status" value="1"/>
</dbReference>
<dbReference type="PANTHER" id="PTHR30353">
    <property type="entry name" value="INNER MEMBRANE PROTEIN DEDA-RELATED"/>
    <property type="match status" value="1"/>
</dbReference>
<protein>
    <submittedName>
        <fullName evidence="9">Bifunctional DedA family/phosphatase PAP2 family protein</fullName>
    </submittedName>
</protein>
<sequence length="461" mass="50982">MDFIQQLNPSPMMLMLLVGIIALLESLALVGLLVPGVVLITAASSLAGHQEVAISWMLATAFIGAISGDMISFRLGYWENGRVLKRWPLSQHPDWVIRGQRFFDRYGVYSVFIGRFIGPIRPIIPLVAGMMRMPPVAFLGANVSSALLWAPAYTLPGYWLGHTWQQRLAMPAGLEMALFTLAASIVLLAVFFSWGRLQAGRQGAVYRWLLLAVRRLPLLRRPWLAMSQYGEVPVATLLLLVLSVGGLSAWTLWVMMQQGPTPLDVSAQRLFNWLRNDTLTALSSILARVGDLYGLCALLAPWGIWMLVKRYWALLGHWLAAILGIALLNIFGKALIGRERPFTNEQLADSMAYPSAHTSSTVVIVGLAAAFGAARLGRSQRVWVYWAAIATVLPMALSRLVLGVHWLTDLVGGALLGLMVCALVRLNWQQRPHAEVWLPWQWLILASGVLLLARMIWLPAA</sequence>
<comment type="similarity">
    <text evidence="2">Belongs to the DedA family.</text>
</comment>
<dbReference type="InterPro" id="IPR000326">
    <property type="entry name" value="PAP2/HPO"/>
</dbReference>
<feature type="transmembrane region" description="Helical" evidence="7">
    <location>
        <begin position="315"/>
        <end position="336"/>
    </location>
</feature>
<dbReference type="RefSeq" id="WP_171702674.1">
    <property type="nucleotide sequence ID" value="NZ_JABFHI010000004.1"/>
</dbReference>
<dbReference type="Pfam" id="PF01569">
    <property type="entry name" value="PAP2"/>
    <property type="match status" value="1"/>
</dbReference>
<dbReference type="Gene3D" id="1.20.144.10">
    <property type="entry name" value="Phosphatidic acid phosphatase type 2/haloperoxidase"/>
    <property type="match status" value="1"/>
</dbReference>
<evidence type="ECO:0000256" key="5">
    <source>
        <dbReference type="ARBA" id="ARBA00022989"/>
    </source>
</evidence>
<dbReference type="InterPro" id="IPR032816">
    <property type="entry name" value="VTT_dom"/>
</dbReference>
<reference evidence="9 10" key="2">
    <citation type="submission" date="2020-06" db="EMBL/GenBank/DDBJ databases">
        <title>Halomonas songnenensis sp. nov., a moderately halophilic bacterium isolated from saline and alkaline soils.</title>
        <authorList>
            <person name="Jiang J."/>
            <person name="Pan Y."/>
        </authorList>
    </citation>
    <scope>NUCLEOTIDE SEQUENCE [LARGE SCALE GENOMIC DNA]</scope>
    <source>
        <strain evidence="9 10">TBZ9</strain>
    </source>
</reference>
<dbReference type="Pfam" id="PF09335">
    <property type="entry name" value="VTT_dom"/>
    <property type="match status" value="1"/>
</dbReference>
<feature type="domain" description="Phosphatidic acid phosphatase type 2/haloperoxidase" evidence="8">
    <location>
        <begin position="315"/>
        <end position="425"/>
    </location>
</feature>
<dbReference type="GO" id="GO:0005886">
    <property type="term" value="C:plasma membrane"/>
    <property type="evidence" value="ECO:0007669"/>
    <property type="project" value="UniProtKB-SubCell"/>
</dbReference>
<organism evidence="9 10">
    <name type="scientific">Vreelandella azerica</name>
    <dbReference type="NCBI Taxonomy" id="2732867"/>
    <lineage>
        <taxon>Bacteria</taxon>
        <taxon>Pseudomonadati</taxon>
        <taxon>Pseudomonadota</taxon>
        <taxon>Gammaproteobacteria</taxon>
        <taxon>Oceanospirillales</taxon>
        <taxon>Halomonadaceae</taxon>
        <taxon>Vreelandella</taxon>
    </lineage>
</organism>
<evidence type="ECO:0000256" key="1">
    <source>
        <dbReference type="ARBA" id="ARBA00004651"/>
    </source>
</evidence>